<sequence length="168" mass="18419">MTPKPKQQDMGQSLSQGRHKWRASPSSGQAGGPSTVTTTTKKRSFAGRDGLGAYIADPAAFPASQVIYYNDDFVAIRDLYPKSAVHCLLLPRQIPPDVEMFEAARSDPAFLAAARAEAARLKTLVAKELERKFGRESQSSALRQRVLNGEEEGRQRGSCRRAGTGKRR</sequence>
<keyword evidence="4" id="KW-1185">Reference proteome</keyword>
<dbReference type="Pfam" id="PF01230">
    <property type="entry name" value="HIT"/>
    <property type="match status" value="1"/>
</dbReference>
<evidence type="ECO:0000313" key="3">
    <source>
        <dbReference type="EMBL" id="KAK8041367.1"/>
    </source>
</evidence>
<gene>
    <name evidence="3" type="ORF">PG994_014374</name>
</gene>
<dbReference type="InterPro" id="IPR036265">
    <property type="entry name" value="HIT-like_sf"/>
</dbReference>
<feature type="region of interest" description="Disordered" evidence="1">
    <location>
        <begin position="134"/>
        <end position="168"/>
    </location>
</feature>
<feature type="region of interest" description="Disordered" evidence="1">
    <location>
        <begin position="1"/>
        <end position="43"/>
    </location>
</feature>
<dbReference type="Proteomes" id="UP001480595">
    <property type="component" value="Unassembled WGS sequence"/>
</dbReference>
<reference evidence="3 4" key="1">
    <citation type="submission" date="2023-01" db="EMBL/GenBank/DDBJ databases">
        <title>Analysis of 21 Apiospora genomes using comparative genomics revels a genus with tremendous synthesis potential of carbohydrate active enzymes and secondary metabolites.</title>
        <authorList>
            <person name="Sorensen T."/>
        </authorList>
    </citation>
    <scope>NUCLEOTIDE SEQUENCE [LARGE SCALE GENOMIC DNA]</scope>
    <source>
        <strain evidence="3 4">CBS 135458</strain>
    </source>
</reference>
<protein>
    <recommendedName>
        <fullName evidence="2">HIT domain-containing protein</fullName>
    </recommendedName>
</protein>
<name>A0ABR1T468_9PEZI</name>
<dbReference type="SUPFAM" id="SSF54197">
    <property type="entry name" value="HIT-like"/>
    <property type="match status" value="1"/>
</dbReference>
<evidence type="ECO:0000259" key="2">
    <source>
        <dbReference type="Pfam" id="PF01230"/>
    </source>
</evidence>
<dbReference type="InterPro" id="IPR011146">
    <property type="entry name" value="HIT-like"/>
</dbReference>
<proteinExistence type="predicted"/>
<feature type="domain" description="HIT" evidence="2">
    <location>
        <begin position="64"/>
        <end position="150"/>
    </location>
</feature>
<evidence type="ECO:0000256" key="1">
    <source>
        <dbReference type="SAM" id="MobiDB-lite"/>
    </source>
</evidence>
<comment type="caution">
    <text evidence="3">The sequence shown here is derived from an EMBL/GenBank/DDBJ whole genome shotgun (WGS) entry which is preliminary data.</text>
</comment>
<dbReference type="Gene3D" id="3.30.428.10">
    <property type="entry name" value="HIT-like"/>
    <property type="match status" value="1"/>
</dbReference>
<evidence type="ECO:0000313" key="4">
    <source>
        <dbReference type="Proteomes" id="UP001480595"/>
    </source>
</evidence>
<dbReference type="RefSeq" id="XP_066708912.1">
    <property type="nucleotide sequence ID" value="XM_066865783.1"/>
</dbReference>
<feature type="compositionally biased region" description="Low complexity" evidence="1">
    <location>
        <begin position="23"/>
        <end position="34"/>
    </location>
</feature>
<accession>A0ABR1T468</accession>
<dbReference type="GeneID" id="92098846"/>
<dbReference type="EMBL" id="JAQQWL010000015">
    <property type="protein sequence ID" value="KAK8041367.1"/>
    <property type="molecule type" value="Genomic_DNA"/>
</dbReference>
<organism evidence="3 4">
    <name type="scientific">Apiospora phragmitis</name>
    <dbReference type="NCBI Taxonomy" id="2905665"/>
    <lineage>
        <taxon>Eukaryota</taxon>
        <taxon>Fungi</taxon>
        <taxon>Dikarya</taxon>
        <taxon>Ascomycota</taxon>
        <taxon>Pezizomycotina</taxon>
        <taxon>Sordariomycetes</taxon>
        <taxon>Xylariomycetidae</taxon>
        <taxon>Amphisphaeriales</taxon>
        <taxon>Apiosporaceae</taxon>
        <taxon>Apiospora</taxon>
    </lineage>
</organism>
<feature type="compositionally biased region" description="Basic residues" evidence="1">
    <location>
        <begin position="157"/>
        <end position="168"/>
    </location>
</feature>